<dbReference type="EMBL" id="MHRF01000004">
    <property type="protein sequence ID" value="OHA18594.1"/>
    <property type="molecule type" value="Genomic_DNA"/>
</dbReference>
<gene>
    <name evidence="8" type="ORF">A2664_03065</name>
</gene>
<evidence type="ECO:0000313" key="8">
    <source>
        <dbReference type="EMBL" id="OHA18594.1"/>
    </source>
</evidence>
<evidence type="ECO:0000259" key="7">
    <source>
        <dbReference type="Pfam" id="PF08281"/>
    </source>
</evidence>
<dbReference type="Pfam" id="PF04542">
    <property type="entry name" value="Sigma70_r2"/>
    <property type="match status" value="1"/>
</dbReference>
<keyword evidence="5" id="KW-0804">Transcription</keyword>
<evidence type="ECO:0000313" key="9">
    <source>
        <dbReference type="Proteomes" id="UP000178873"/>
    </source>
</evidence>
<proteinExistence type="inferred from homology"/>
<keyword evidence="2" id="KW-0805">Transcription regulation</keyword>
<dbReference type="Pfam" id="PF08281">
    <property type="entry name" value="Sigma70_r4_2"/>
    <property type="match status" value="1"/>
</dbReference>
<dbReference type="InterPro" id="IPR039425">
    <property type="entry name" value="RNA_pol_sigma-70-like"/>
</dbReference>
<dbReference type="InterPro" id="IPR007627">
    <property type="entry name" value="RNA_pol_sigma70_r2"/>
</dbReference>
<dbReference type="Proteomes" id="UP000178873">
    <property type="component" value="Unassembled WGS sequence"/>
</dbReference>
<accession>A0A1G2M4A4</accession>
<organism evidence="8 9">
    <name type="scientific">Candidatus Taylorbacteria bacterium RIFCSPHIGHO2_01_FULL_46_22b</name>
    <dbReference type="NCBI Taxonomy" id="1802301"/>
    <lineage>
        <taxon>Bacteria</taxon>
        <taxon>Candidatus Tayloriibacteriota</taxon>
    </lineage>
</organism>
<keyword evidence="3" id="KW-0731">Sigma factor</keyword>
<dbReference type="SUPFAM" id="SSF88946">
    <property type="entry name" value="Sigma2 domain of RNA polymerase sigma factors"/>
    <property type="match status" value="1"/>
</dbReference>
<dbReference type="Gene3D" id="1.10.10.10">
    <property type="entry name" value="Winged helix-like DNA-binding domain superfamily/Winged helix DNA-binding domain"/>
    <property type="match status" value="1"/>
</dbReference>
<comment type="similarity">
    <text evidence="1">Belongs to the sigma-70 factor family. ECF subfamily.</text>
</comment>
<evidence type="ECO:0000256" key="5">
    <source>
        <dbReference type="ARBA" id="ARBA00023163"/>
    </source>
</evidence>
<dbReference type="GO" id="GO:0003677">
    <property type="term" value="F:DNA binding"/>
    <property type="evidence" value="ECO:0007669"/>
    <property type="project" value="UniProtKB-KW"/>
</dbReference>
<dbReference type="InterPro" id="IPR013325">
    <property type="entry name" value="RNA_pol_sigma_r2"/>
</dbReference>
<evidence type="ECO:0000256" key="3">
    <source>
        <dbReference type="ARBA" id="ARBA00023082"/>
    </source>
</evidence>
<evidence type="ECO:0000256" key="2">
    <source>
        <dbReference type="ARBA" id="ARBA00023015"/>
    </source>
</evidence>
<reference evidence="8 9" key="1">
    <citation type="journal article" date="2016" name="Nat. Commun.">
        <title>Thousands of microbial genomes shed light on interconnected biogeochemical processes in an aquifer system.</title>
        <authorList>
            <person name="Anantharaman K."/>
            <person name="Brown C.T."/>
            <person name="Hug L.A."/>
            <person name="Sharon I."/>
            <person name="Castelle C.J."/>
            <person name="Probst A.J."/>
            <person name="Thomas B.C."/>
            <person name="Singh A."/>
            <person name="Wilkins M.J."/>
            <person name="Karaoz U."/>
            <person name="Brodie E.L."/>
            <person name="Williams K.H."/>
            <person name="Hubbard S.S."/>
            <person name="Banfield J.F."/>
        </authorList>
    </citation>
    <scope>NUCLEOTIDE SEQUENCE [LARGE SCALE GENOMIC DNA]</scope>
</reference>
<dbReference type="NCBIfam" id="TIGR02937">
    <property type="entry name" value="sigma70-ECF"/>
    <property type="match status" value="1"/>
</dbReference>
<dbReference type="PANTHER" id="PTHR43133">
    <property type="entry name" value="RNA POLYMERASE ECF-TYPE SIGMA FACTO"/>
    <property type="match status" value="1"/>
</dbReference>
<dbReference type="STRING" id="1802301.A2664_03065"/>
<keyword evidence="4" id="KW-0238">DNA-binding</keyword>
<evidence type="ECO:0008006" key="10">
    <source>
        <dbReference type="Google" id="ProtNLM"/>
    </source>
</evidence>
<sequence>MADLSDEEILHRALKSEPQLFAEIVSRYKAAFLRKAQVILKNEQQAEDAVQEAFVKIYIKGGRFKKVAGASFRSWAYKILINTCLTMYRTNSRVRTHLSAEEFDESLLVTPNTEWEKHVSRDEFLSVLSRLPSAVSSLLHRMVVLGRNSEDIAQEESVSVSVVRTRLHRARKAFEKIRLELI</sequence>
<evidence type="ECO:0000256" key="1">
    <source>
        <dbReference type="ARBA" id="ARBA00010641"/>
    </source>
</evidence>
<dbReference type="InterPro" id="IPR013249">
    <property type="entry name" value="RNA_pol_sigma70_r4_t2"/>
</dbReference>
<evidence type="ECO:0000259" key="6">
    <source>
        <dbReference type="Pfam" id="PF04542"/>
    </source>
</evidence>
<evidence type="ECO:0000256" key="4">
    <source>
        <dbReference type="ARBA" id="ARBA00023125"/>
    </source>
</evidence>
<dbReference type="InterPro" id="IPR036388">
    <property type="entry name" value="WH-like_DNA-bd_sf"/>
</dbReference>
<dbReference type="GO" id="GO:0016987">
    <property type="term" value="F:sigma factor activity"/>
    <property type="evidence" value="ECO:0007669"/>
    <property type="project" value="UniProtKB-KW"/>
</dbReference>
<dbReference type="InterPro" id="IPR013324">
    <property type="entry name" value="RNA_pol_sigma_r3/r4-like"/>
</dbReference>
<feature type="domain" description="RNA polymerase sigma factor 70 region 4 type 2" evidence="7">
    <location>
        <begin position="122"/>
        <end position="173"/>
    </location>
</feature>
<dbReference type="Gene3D" id="1.10.1740.10">
    <property type="match status" value="1"/>
</dbReference>
<feature type="domain" description="RNA polymerase sigma-70 region 2" evidence="6">
    <location>
        <begin position="25"/>
        <end position="93"/>
    </location>
</feature>
<dbReference type="InterPro" id="IPR014284">
    <property type="entry name" value="RNA_pol_sigma-70_dom"/>
</dbReference>
<name>A0A1G2M4A4_9BACT</name>
<dbReference type="GO" id="GO:0006352">
    <property type="term" value="P:DNA-templated transcription initiation"/>
    <property type="evidence" value="ECO:0007669"/>
    <property type="project" value="InterPro"/>
</dbReference>
<dbReference type="PANTHER" id="PTHR43133:SF8">
    <property type="entry name" value="RNA POLYMERASE SIGMA FACTOR HI_1459-RELATED"/>
    <property type="match status" value="1"/>
</dbReference>
<dbReference type="SUPFAM" id="SSF88659">
    <property type="entry name" value="Sigma3 and sigma4 domains of RNA polymerase sigma factors"/>
    <property type="match status" value="1"/>
</dbReference>
<comment type="caution">
    <text evidence="8">The sequence shown here is derived from an EMBL/GenBank/DDBJ whole genome shotgun (WGS) entry which is preliminary data.</text>
</comment>
<dbReference type="AlphaFoldDB" id="A0A1G2M4A4"/>
<protein>
    <recommendedName>
        <fullName evidence="10">RNA polymerase sigma-70 region 2 domain-containing protein</fullName>
    </recommendedName>
</protein>